<dbReference type="InterPro" id="IPR036890">
    <property type="entry name" value="HATPase_C_sf"/>
</dbReference>
<dbReference type="Pfam" id="PF00072">
    <property type="entry name" value="Response_reg"/>
    <property type="match status" value="1"/>
</dbReference>
<dbReference type="PANTHER" id="PTHR45339">
    <property type="entry name" value="HYBRID SIGNAL TRANSDUCTION HISTIDINE KINASE J"/>
    <property type="match status" value="1"/>
</dbReference>
<evidence type="ECO:0000256" key="3">
    <source>
        <dbReference type="ARBA" id="ARBA00022553"/>
    </source>
</evidence>
<evidence type="ECO:0000256" key="12">
    <source>
        <dbReference type="SAM" id="Phobius"/>
    </source>
</evidence>
<dbReference type="Pfam" id="PF02518">
    <property type="entry name" value="HATPase_c"/>
    <property type="match status" value="1"/>
</dbReference>
<dbReference type="InterPro" id="IPR003594">
    <property type="entry name" value="HATPase_dom"/>
</dbReference>
<dbReference type="InterPro" id="IPR005467">
    <property type="entry name" value="His_kinase_dom"/>
</dbReference>
<organism evidence="15 16">
    <name type="scientific">Paraglaciecola psychrophila 170</name>
    <dbReference type="NCBI Taxonomy" id="1129794"/>
    <lineage>
        <taxon>Bacteria</taxon>
        <taxon>Pseudomonadati</taxon>
        <taxon>Pseudomonadota</taxon>
        <taxon>Gammaproteobacteria</taxon>
        <taxon>Alteromonadales</taxon>
        <taxon>Alteromonadaceae</taxon>
        <taxon>Paraglaciecola</taxon>
    </lineage>
</organism>
<dbReference type="SUPFAM" id="SSF55874">
    <property type="entry name" value="ATPase domain of HSP90 chaperone/DNA topoisomerase II/histidine kinase"/>
    <property type="match status" value="1"/>
</dbReference>
<dbReference type="SUPFAM" id="SSF47384">
    <property type="entry name" value="Homodimeric domain of signal transducing histidine kinase"/>
    <property type="match status" value="1"/>
</dbReference>
<dbReference type="eggNOG" id="COG0784">
    <property type="taxonomic scope" value="Bacteria"/>
</dbReference>
<comment type="subunit">
    <text evidence="9">At low DSF concentrations, interacts with RpfF.</text>
</comment>
<keyword evidence="3 11" id="KW-0597">Phosphoprotein</keyword>
<dbReference type="AlphaFoldDB" id="K7AMK2"/>
<dbReference type="PATRIC" id="fig|1129794.4.peg.1913"/>
<dbReference type="Gene3D" id="1.10.287.130">
    <property type="match status" value="1"/>
</dbReference>
<evidence type="ECO:0000256" key="4">
    <source>
        <dbReference type="ARBA" id="ARBA00022679"/>
    </source>
</evidence>
<dbReference type="Gene3D" id="3.30.565.10">
    <property type="entry name" value="Histidine kinase-like ATPase, C-terminal domain"/>
    <property type="match status" value="1"/>
</dbReference>
<evidence type="ECO:0000313" key="16">
    <source>
        <dbReference type="Proteomes" id="UP000011864"/>
    </source>
</evidence>
<evidence type="ECO:0000256" key="10">
    <source>
        <dbReference type="ARBA" id="ARBA00068150"/>
    </source>
</evidence>
<feature type="transmembrane region" description="Helical" evidence="12">
    <location>
        <begin position="294"/>
        <end position="312"/>
    </location>
</feature>
<keyword evidence="6" id="KW-0418">Kinase</keyword>
<proteinExistence type="predicted"/>
<keyword evidence="4" id="KW-0808">Transferase</keyword>
<dbReference type="InterPro" id="IPR004358">
    <property type="entry name" value="Sig_transdc_His_kin-like_C"/>
</dbReference>
<evidence type="ECO:0000256" key="6">
    <source>
        <dbReference type="ARBA" id="ARBA00022777"/>
    </source>
</evidence>
<dbReference type="KEGG" id="gps:C427_1932"/>
<feature type="domain" description="Histidine kinase" evidence="13">
    <location>
        <begin position="458"/>
        <end position="679"/>
    </location>
</feature>
<evidence type="ECO:0000256" key="11">
    <source>
        <dbReference type="PROSITE-ProRule" id="PRU00169"/>
    </source>
</evidence>
<dbReference type="Gene3D" id="2.60.120.260">
    <property type="entry name" value="Galactose-binding domain-like"/>
    <property type="match status" value="1"/>
</dbReference>
<evidence type="ECO:0000259" key="14">
    <source>
        <dbReference type="PROSITE" id="PS50110"/>
    </source>
</evidence>
<evidence type="ECO:0000256" key="8">
    <source>
        <dbReference type="ARBA" id="ARBA00023012"/>
    </source>
</evidence>
<dbReference type="STRING" id="1129794.C427_1932"/>
<dbReference type="InterPro" id="IPR011623">
    <property type="entry name" value="7TMR_DISM_rcpt_extracell_dom1"/>
</dbReference>
<dbReference type="EC" id="2.7.13.3" evidence="2"/>
<dbReference type="Proteomes" id="UP000011864">
    <property type="component" value="Chromosome"/>
</dbReference>
<dbReference type="EMBL" id="CP003837">
    <property type="protein sequence ID" value="AGH44041.1"/>
    <property type="molecule type" value="Genomic_DNA"/>
</dbReference>
<dbReference type="OrthoDB" id="9810730at2"/>
<gene>
    <name evidence="15" type="ORF">C427_1932</name>
</gene>
<dbReference type="eggNOG" id="COG2205">
    <property type="taxonomic scope" value="Bacteria"/>
</dbReference>
<feature type="transmembrane region" description="Helical" evidence="12">
    <location>
        <begin position="350"/>
        <end position="370"/>
    </location>
</feature>
<feature type="transmembrane region" description="Helical" evidence="12">
    <location>
        <begin position="225"/>
        <end position="248"/>
    </location>
</feature>
<sequence>MNRVFISVRNTIFLIKKHLRPYLLHKCLFFVFVCFFLTSCSDSFQLKSPPIAHHGVLDLSHWSFEEDGVVKLNGEWDFHWKQLLAPHELPLSNTTKQQDFVTLPSSWNGYKVNDEELSGDGYATYHLRIIINELHNKLMFRTSWMGTSYNLFVNGELIATNGIVATTRETMKPQYLPLIASYTPVVDTMDVVLQVANFYHTIGGAWYPIEIGLEPQVTKLRESHLSVDLFLCGAIFIMGIYYLSLYLYRRKEKSSLMFSIFCLLMAFRSLLTSELYLSAIFPNIGWSLLIQLDYLSFYLGVLFFATFIHLLFPQLYSKKLFDSFIAICILFSVTVVVFPVNMFTQYIPTFRILTLIFGIYTTYILIIAVLRKIPGAKTLLIGGVFLLLSIISDVTYQQGLLDYYFFFSSDLGYIVFICSQSFILMMRYTNAFNESERLLASVNRAENATLAKSQFLAKMSHEIRTPLNGIIGVVQLLAKTKLTQLQKGYLKIVDDSGALLLNIINDILDLSKVEAGKMTLEKRSFNLETLTEGALLLYRAQASQKSIELSLEYDANLAKYFIGDAIRLNQVLLNLTHNAIKFTDQGAVTIQITGTTLTPTHTGIEIRVKDSGIGISPDVLETLFDSFKQADESTTRKYGGTGLGLAISKQIIELMGGNISAQSELQIGSTFVVSLNLKRDEDNHEEVSVVDVNEDKATIPEAKLSGYILVVDDSDINRIIAQFMLEGFGLTVATAENGQQALEQFQKHTFDMILMDCEMPIMDGYEASRTIRDMQSGEARAPIVALTANAYQENRKKCEQAGMDDFLSKPIMEEALLDILKKWLKP</sequence>
<accession>K7AMK2</accession>
<dbReference type="CDD" id="cd17546">
    <property type="entry name" value="REC_hyHK_CKI1_RcsC-like"/>
    <property type="match status" value="1"/>
</dbReference>
<dbReference type="FunFam" id="1.10.287.130:FF:000002">
    <property type="entry name" value="Two-component osmosensing histidine kinase"/>
    <property type="match status" value="1"/>
</dbReference>
<keyword evidence="12" id="KW-0812">Transmembrane</keyword>
<dbReference type="SMART" id="SM00448">
    <property type="entry name" value="REC"/>
    <property type="match status" value="1"/>
</dbReference>
<dbReference type="CDD" id="cd16922">
    <property type="entry name" value="HATPase_EvgS-ArcB-TorS-like"/>
    <property type="match status" value="1"/>
</dbReference>
<dbReference type="SUPFAM" id="SSF52172">
    <property type="entry name" value="CheY-like"/>
    <property type="match status" value="1"/>
</dbReference>
<evidence type="ECO:0000256" key="7">
    <source>
        <dbReference type="ARBA" id="ARBA00022840"/>
    </source>
</evidence>
<dbReference type="GO" id="GO:0005524">
    <property type="term" value="F:ATP binding"/>
    <property type="evidence" value="ECO:0007669"/>
    <property type="project" value="UniProtKB-KW"/>
</dbReference>
<evidence type="ECO:0000256" key="2">
    <source>
        <dbReference type="ARBA" id="ARBA00012438"/>
    </source>
</evidence>
<keyword evidence="12" id="KW-0472">Membrane</keyword>
<dbReference type="PRINTS" id="PR00344">
    <property type="entry name" value="BCTRLSENSOR"/>
</dbReference>
<name>K7AMK2_9ALTE</name>
<dbReference type="InterPro" id="IPR008979">
    <property type="entry name" value="Galactose-bd-like_sf"/>
</dbReference>
<dbReference type="SMART" id="SM00388">
    <property type="entry name" value="HisKA"/>
    <property type="match status" value="1"/>
</dbReference>
<keyword evidence="8" id="KW-0902">Two-component regulatory system</keyword>
<keyword evidence="7" id="KW-0067">ATP-binding</keyword>
<dbReference type="PANTHER" id="PTHR45339:SF1">
    <property type="entry name" value="HYBRID SIGNAL TRANSDUCTION HISTIDINE KINASE J"/>
    <property type="match status" value="1"/>
</dbReference>
<reference evidence="15 16" key="1">
    <citation type="journal article" date="2013" name="Genome Announc.">
        <title>Complete Genome Sequence of Glaciecola psychrophila Strain 170T.</title>
        <authorList>
            <person name="Yin J."/>
            <person name="Chen J."/>
            <person name="Liu G."/>
            <person name="Yu Y."/>
            <person name="Song L."/>
            <person name="Wang X."/>
            <person name="Qu X."/>
        </authorList>
    </citation>
    <scope>NUCLEOTIDE SEQUENCE [LARGE SCALE GENOMIC DNA]</scope>
    <source>
        <strain evidence="15 16">170</strain>
    </source>
</reference>
<dbReference type="PROSITE" id="PS50109">
    <property type="entry name" value="HIS_KIN"/>
    <property type="match status" value="1"/>
</dbReference>
<keyword evidence="16" id="KW-1185">Reference proteome</keyword>
<evidence type="ECO:0000256" key="1">
    <source>
        <dbReference type="ARBA" id="ARBA00000085"/>
    </source>
</evidence>
<dbReference type="RefSeq" id="WP_007636138.1">
    <property type="nucleotide sequence ID" value="NC_020514.1"/>
</dbReference>
<evidence type="ECO:0000256" key="9">
    <source>
        <dbReference type="ARBA" id="ARBA00064003"/>
    </source>
</evidence>
<protein>
    <recommendedName>
        <fullName evidence="10">Sensory/regulatory protein RpfC</fullName>
        <ecNumber evidence="2">2.7.13.3</ecNumber>
    </recommendedName>
</protein>
<dbReference type="Pfam" id="PF00512">
    <property type="entry name" value="HisKA"/>
    <property type="match status" value="1"/>
</dbReference>
<dbReference type="InterPro" id="IPR011006">
    <property type="entry name" value="CheY-like_superfamily"/>
</dbReference>
<evidence type="ECO:0000256" key="5">
    <source>
        <dbReference type="ARBA" id="ARBA00022741"/>
    </source>
</evidence>
<evidence type="ECO:0000313" key="15">
    <source>
        <dbReference type="EMBL" id="AGH44041.1"/>
    </source>
</evidence>
<dbReference type="InterPro" id="IPR001789">
    <property type="entry name" value="Sig_transdc_resp-reg_receiver"/>
</dbReference>
<keyword evidence="12" id="KW-1133">Transmembrane helix</keyword>
<dbReference type="SUPFAM" id="SSF49785">
    <property type="entry name" value="Galactose-binding domain-like"/>
    <property type="match status" value="1"/>
</dbReference>
<feature type="modified residue" description="4-aspartylphosphate" evidence="11">
    <location>
        <position position="756"/>
    </location>
</feature>
<dbReference type="InterPro" id="IPR003661">
    <property type="entry name" value="HisK_dim/P_dom"/>
</dbReference>
<evidence type="ECO:0000259" key="13">
    <source>
        <dbReference type="PROSITE" id="PS50109"/>
    </source>
</evidence>
<comment type="catalytic activity">
    <reaction evidence="1">
        <text>ATP + protein L-histidine = ADP + protein N-phospho-L-histidine.</text>
        <dbReference type="EC" id="2.7.13.3"/>
    </reaction>
</comment>
<feature type="transmembrane region" description="Helical" evidence="12">
    <location>
        <begin position="324"/>
        <end position="344"/>
    </location>
</feature>
<keyword evidence="5" id="KW-0547">Nucleotide-binding</keyword>
<dbReference type="HOGENOM" id="CLU_011115_1_1_6"/>
<dbReference type="FunFam" id="3.30.565.10:FF:000010">
    <property type="entry name" value="Sensor histidine kinase RcsC"/>
    <property type="match status" value="1"/>
</dbReference>
<dbReference type="SMART" id="SM00387">
    <property type="entry name" value="HATPase_c"/>
    <property type="match status" value="1"/>
</dbReference>
<feature type="domain" description="Response regulatory" evidence="14">
    <location>
        <begin position="707"/>
        <end position="824"/>
    </location>
</feature>
<dbReference type="Gene3D" id="3.40.50.2300">
    <property type="match status" value="1"/>
</dbReference>
<dbReference type="PROSITE" id="PS50110">
    <property type="entry name" value="RESPONSE_REGULATORY"/>
    <property type="match status" value="1"/>
</dbReference>
<feature type="transmembrane region" description="Helical" evidence="12">
    <location>
        <begin position="260"/>
        <end position="282"/>
    </location>
</feature>
<dbReference type="CDD" id="cd00082">
    <property type="entry name" value="HisKA"/>
    <property type="match status" value="1"/>
</dbReference>
<dbReference type="GO" id="GO:0000155">
    <property type="term" value="F:phosphorelay sensor kinase activity"/>
    <property type="evidence" value="ECO:0007669"/>
    <property type="project" value="InterPro"/>
</dbReference>
<dbReference type="InterPro" id="IPR036097">
    <property type="entry name" value="HisK_dim/P_sf"/>
</dbReference>
<feature type="transmembrane region" description="Helical" evidence="12">
    <location>
        <begin position="379"/>
        <end position="397"/>
    </location>
</feature>
<dbReference type="Pfam" id="PF07695">
    <property type="entry name" value="7TMR-DISM_7TM"/>
    <property type="match status" value="1"/>
</dbReference>